<gene>
    <name evidence="1" type="ORF">K2U94_03030</name>
</gene>
<accession>A0ABS9Z2B0</accession>
<dbReference type="RefSeq" id="WP_243065793.1">
    <property type="nucleotide sequence ID" value="NZ_JAIVFK010000056.1"/>
</dbReference>
<reference evidence="1" key="1">
    <citation type="journal article" date="2022" name="ISME J.">
        <title>Identification of active gaseous-alkane degraders at natural gas seeps.</title>
        <authorList>
            <person name="Farhan Ul Haque M."/>
            <person name="Hernandez M."/>
            <person name="Crombie A.T."/>
            <person name="Murrell J.C."/>
        </authorList>
    </citation>
    <scope>NUCLEOTIDE SEQUENCE</scope>
    <source>
        <strain evidence="1">PC2</strain>
    </source>
</reference>
<proteinExistence type="predicted"/>
<keyword evidence="2" id="KW-1185">Reference proteome</keyword>
<evidence type="ECO:0000313" key="2">
    <source>
        <dbReference type="Proteomes" id="UP001139104"/>
    </source>
</evidence>
<protein>
    <submittedName>
        <fullName evidence="1">Uncharacterized protein</fullName>
    </submittedName>
</protein>
<comment type="caution">
    <text evidence="1">The sequence shown here is derived from an EMBL/GenBank/DDBJ whole genome shotgun (WGS) entry which is preliminary data.</text>
</comment>
<dbReference type="EMBL" id="JAIVFP010000001">
    <property type="protein sequence ID" value="MCI4681747.1"/>
    <property type="molecule type" value="Genomic_DNA"/>
</dbReference>
<sequence length="144" mass="15715">MTRINPINPDRYIGTVTQATASHVYVNLPNAAAAPERRGLALGAVGDFVFVDCERFQILGRIVETKIPDAERLTVEPTLGKAGITNPIGRVQLLAAVEQRSNRLRRGLPEFPRIGDGVYLAEPSQLATLIRNAVADEEELTLRA</sequence>
<dbReference type="Proteomes" id="UP001139104">
    <property type="component" value="Unassembled WGS sequence"/>
</dbReference>
<organism evidence="1 2">
    <name type="scientific">Candidatus Rhodoblastus alkanivorans</name>
    <dbReference type="NCBI Taxonomy" id="2954117"/>
    <lineage>
        <taxon>Bacteria</taxon>
        <taxon>Pseudomonadati</taxon>
        <taxon>Pseudomonadota</taxon>
        <taxon>Alphaproteobacteria</taxon>
        <taxon>Hyphomicrobiales</taxon>
        <taxon>Rhodoblastaceae</taxon>
        <taxon>Rhodoblastus</taxon>
    </lineage>
</organism>
<name>A0ABS9Z2B0_9HYPH</name>
<evidence type="ECO:0000313" key="1">
    <source>
        <dbReference type="EMBL" id="MCI4681747.1"/>
    </source>
</evidence>